<dbReference type="InterPro" id="IPR006311">
    <property type="entry name" value="TAT_signal"/>
</dbReference>
<organism evidence="1 2">
    <name type="scientific">Brachybacterium avium</name>
    <dbReference type="NCBI Taxonomy" id="2017485"/>
    <lineage>
        <taxon>Bacteria</taxon>
        <taxon>Bacillati</taxon>
        <taxon>Actinomycetota</taxon>
        <taxon>Actinomycetes</taxon>
        <taxon>Micrococcales</taxon>
        <taxon>Dermabacteraceae</taxon>
        <taxon>Brachybacterium</taxon>
    </lineage>
</organism>
<accession>A0A220UEJ6</accession>
<gene>
    <name evidence="1" type="ORF">CFK39_12920</name>
</gene>
<evidence type="ECO:0000313" key="2">
    <source>
        <dbReference type="Proteomes" id="UP000198398"/>
    </source>
</evidence>
<dbReference type="PROSITE" id="PS51318">
    <property type="entry name" value="TAT"/>
    <property type="match status" value="1"/>
</dbReference>
<dbReference type="PROSITE" id="PS51257">
    <property type="entry name" value="PROKAR_LIPOPROTEIN"/>
    <property type="match status" value="1"/>
</dbReference>
<protein>
    <submittedName>
        <fullName evidence="1">Uncharacterized protein</fullName>
    </submittedName>
</protein>
<dbReference type="AlphaFoldDB" id="A0A220UEJ6"/>
<keyword evidence="2" id="KW-1185">Reference proteome</keyword>
<evidence type="ECO:0000313" key="1">
    <source>
        <dbReference type="EMBL" id="ASK66559.1"/>
    </source>
</evidence>
<proteinExistence type="predicted"/>
<dbReference type="KEGG" id="brv:CFK39_12920"/>
<name>A0A220UEJ6_9MICO</name>
<dbReference type="EMBL" id="CP022316">
    <property type="protein sequence ID" value="ASK66559.1"/>
    <property type="molecule type" value="Genomic_DNA"/>
</dbReference>
<dbReference type="Proteomes" id="UP000198398">
    <property type="component" value="Chromosome"/>
</dbReference>
<reference evidence="2" key="1">
    <citation type="submission" date="2017-07" db="EMBL/GenBank/DDBJ databases">
        <title>Brachybacterium sp. VR2415.</title>
        <authorList>
            <person name="Tak E.J."/>
            <person name="Bae J.-W."/>
        </authorList>
    </citation>
    <scope>NUCLEOTIDE SEQUENCE [LARGE SCALE GENOMIC DNA]</scope>
    <source>
        <strain evidence="2">VR2415</strain>
    </source>
</reference>
<sequence>MIMVSRRGLLGGAAAMATVILGGCGRDRTALVTAAKEAASGVEGVASVELEMADGANFEQLLRGTVALEAKDRDSGLLVFDEAMRSIITVIYEELDEVDATSLRVGWITGVLAGGEEITPMELDPYMPAVNPRRDRITAESFYTKYGLG</sequence>